<evidence type="ECO:0000313" key="3">
    <source>
        <dbReference type="EMBL" id="GKV52744.1"/>
    </source>
</evidence>
<protein>
    <recommendedName>
        <fullName evidence="2">RNase H type-1 domain-containing protein</fullName>
    </recommendedName>
</protein>
<dbReference type="SUPFAM" id="SSF53098">
    <property type="entry name" value="Ribonuclease H-like"/>
    <property type="match status" value="1"/>
</dbReference>
<dbReference type="Pfam" id="PF13456">
    <property type="entry name" value="RVT_3"/>
    <property type="match status" value="1"/>
</dbReference>
<accession>A0AAV5MUF6</accession>
<dbReference type="InterPro" id="IPR053151">
    <property type="entry name" value="RNase_H-like"/>
</dbReference>
<dbReference type="Proteomes" id="UP001054252">
    <property type="component" value="Unassembled WGS sequence"/>
</dbReference>
<dbReference type="Gene3D" id="3.30.420.10">
    <property type="entry name" value="Ribonuclease H-like superfamily/Ribonuclease H"/>
    <property type="match status" value="1"/>
</dbReference>
<feature type="domain" description="RNase H type-1" evidence="2">
    <location>
        <begin position="137"/>
        <end position="206"/>
    </location>
</feature>
<evidence type="ECO:0000256" key="1">
    <source>
        <dbReference type="SAM" id="SignalP"/>
    </source>
</evidence>
<dbReference type="AlphaFoldDB" id="A0AAV5MUF6"/>
<dbReference type="GO" id="GO:0003676">
    <property type="term" value="F:nucleic acid binding"/>
    <property type="evidence" value="ECO:0007669"/>
    <property type="project" value="InterPro"/>
</dbReference>
<keyword evidence="4" id="KW-1185">Reference proteome</keyword>
<dbReference type="InterPro" id="IPR012337">
    <property type="entry name" value="RNaseH-like_sf"/>
</dbReference>
<proteinExistence type="predicted"/>
<dbReference type="InterPro" id="IPR044730">
    <property type="entry name" value="RNase_H-like_dom_plant"/>
</dbReference>
<dbReference type="PANTHER" id="PTHR47723:SF21">
    <property type="entry name" value="POLYNUCLEOTIDYL TRANSFERASE, RIBONUCLEASE H-LIKE SUPERFAMILY PROTEIN"/>
    <property type="match status" value="1"/>
</dbReference>
<dbReference type="InterPro" id="IPR002156">
    <property type="entry name" value="RNaseH_domain"/>
</dbReference>
<gene>
    <name evidence="3" type="ORF">SLEP1_g59312</name>
</gene>
<dbReference type="GO" id="GO:0004523">
    <property type="term" value="F:RNA-DNA hybrid ribonuclease activity"/>
    <property type="evidence" value="ECO:0007669"/>
    <property type="project" value="InterPro"/>
</dbReference>
<dbReference type="EMBL" id="BPVZ01000837">
    <property type="protein sequence ID" value="GKV52744.1"/>
    <property type="molecule type" value="Genomic_DNA"/>
</dbReference>
<evidence type="ECO:0000259" key="2">
    <source>
        <dbReference type="Pfam" id="PF13456"/>
    </source>
</evidence>
<comment type="caution">
    <text evidence="3">The sequence shown here is derived from an EMBL/GenBank/DDBJ whole genome shotgun (WGS) entry which is preliminary data.</text>
</comment>
<organism evidence="3 4">
    <name type="scientific">Rubroshorea leprosula</name>
    <dbReference type="NCBI Taxonomy" id="152421"/>
    <lineage>
        <taxon>Eukaryota</taxon>
        <taxon>Viridiplantae</taxon>
        <taxon>Streptophyta</taxon>
        <taxon>Embryophyta</taxon>
        <taxon>Tracheophyta</taxon>
        <taxon>Spermatophyta</taxon>
        <taxon>Magnoliopsida</taxon>
        <taxon>eudicotyledons</taxon>
        <taxon>Gunneridae</taxon>
        <taxon>Pentapetalae</taxon>
        <taxon>rosids</taxon>
        <taxon>malvids</taxon>
        <taxon>Malvales</taxon>
        <taxon>Dipterocarpaceae</taxon>
        <taxon>Rubroshorea</taxon>
    </lineage>
</organism>
<feature type="signal peptide" evidence="1">
    <location>
        <begin position="1"/>
        <end position="24"/>
    </location>
</feature>
<keyword evidence="1" id="KW-0732">Signal</keyword>
<name>A0AAV5MUF6_9ROSI</name>
<feature type="chain" id="PRO_5043708508" description="RNase H type-1 domain-containing protein" evidence="1">
    <location>
        <begin position="25"/>
        <end position="206"/>
    </location>
</feature>
<dbReference type="InterPro" id="IPR036397">
    <property type="entry name" value="RNaseH_sf"/>
</dbReference>
<evidence type="ECO:0000313" key="4">
    <source>
        <dbReference type="Proteomes" id="UP001054252"/>
    </source>
</evidence>
<sequence length="206" mass="23056">MLHISKHFLWKFVWEILLSKVALQNRGVDIDRCCCVYVIRMRNPIIIYFLNVTGVHKFGQKALRTVLQLHCGAYGTTETVAPFSIDVQNMTLRFIGSQNTSRNTQSAAEVGNKIRQLENRVSPVVWQPPQGDIIKINTDAAVPQNQNTISLGVVIRSSESKVLGAAQINCTFKGSVLQAEVMEIDFALQLGKEFGCKRVEIEYDSA</sequence>
<reference evidence="3 4" key="1">
    <citation type="journal article" date="2021" name="Commun. Biol.">
        <title>The genome of Shorea leprosula (Dipterocarpaceae) highlights the ecological relevance of drought in aseasonal tropical rainforests.</title>
        <authorList>
            <person name="Ng K.K.S."/>
            <person name="Kobayashi M.J."/>
            <person name="Fawcett J.A."/>
            <person name="Hatakeyama M."/>
            <person name="Paape T."/>
            <person name="Ng C.H."/>
            <person name="Ang C.C."/>
            <person name="Tnah L.H."/>
            <person name="Lee C.T."/>
            <person name="Nishiyama T."/>
            <person name="Sese J."/>
            <person name="O'Brien M.J."/>
            <person name="Copetti D."/>
            <person name="Mohd Noor M.I."/>
            <person name="Ong R.C."/>
            <person name="Putra M."/>
            <person name="Sireger I.Z."/>
            <person name="Indrioko S."/>
            <person name="Kosugi Y."/>
            <person name="Izuno A."/>
            <person name="Isagi Y."/>
            <person name="Lee S.L."/>
            <person name="Shimizu K.K."/>
        </authorList>
    </citation>
    <scope>NUCLEOTIDE SEQUENCE [LARGE SCALE GENOMIC DNA]</scope>
    <source>
        <strain evidence="3">214</strain>
    </source>
</reference>
<dbReference type="PANTHER" id="PTHR47723">
    <property type="entry name" value="OS05G0353850 PROTEIN"/>
    <property type="match status" value="1"/>
</dbReference>
<dbReference type="CDD" id="cd06222">
    <property type="entry name" value="RNase_H_like"/>
    <property type="match status" value="1"/>
</dbReference>